<dbReference type="GO" id="GO:0046983">
    <property type="term" value="F:protein dimerization activity"/>
    <property type="evidence" value="ECO:0007669"/>
    <property type="project" value="InterPro"/>
</dbReference>
<evidence type="ECO:0000313" key="2">
    <source>
        <dbReference type="EMBL" id="KHJ79882.1"/>
    </source>
</evidence>
<dbReference type="EMBL" id="KN602803">
    <property type="protein sequence ID" value="KHJ79882.1"/>
    <property type="molecule type" value="Genomic_DNA"/>
</dbReference>
<gene>
    <name evidence="2" type="ORF">OESDEN_20457</name>
</gene>
<dbReference type="InterPro" id="IPR012337">
    <property type="entry name" value="RNaseH-like_sf"/>
</dbReference>
<feature type="non-terminal residue" evidence="2">
    <location>
        <position position="1"/>
    </location>
</feature>
<dbReference type="OrthoDB" id="5865631at2759"/>
<dbReference type="SUPFAM" id="SSF53098">
    <property type="entry name" value="Ribonuclease H-like"/>
    <property type="match status" value="1"/>
</dbReference>
<feature type="domain" description="HAT C-terminal dimerisation" evidence="1">
    <location>
        <begin position="27"/>
        <end position="108"/>
    </location>
</feature>
<evidence type="ECO:0000259" key="1">
    <source>
        <dbReference type="Pfam" id="PF05699"/>
    </source>
</evidence>
<reference evidence="2 3" key="1">
    <citation type="submission" date="2014-03" db="EMBL/GenBank/DDBJ databases">
        <title>Draft genome of the hookworm Oesophagostomum dentatum.</title>
        <authorList>
            <person name="Mitreva M."/>
        </authorList>
    </citation>
    <scope>NUCLEOTIDE SEQUENCE [LARGE SCALE GENOMIC DNA]</scope>
    <source>
        <strain evidence="2 3">OD-Hann</strain>
    </source>
</reference>
<name>A0A0B1S8L6_OESDE</name>
<organism evidence="2 3">
    <name type="scientific">Oesophagostomum dentatum</name>
    <name type="common">Nodular worm</name>
    <dbReference type="NCBI Taxonomy" id="61180"/>
    <lineage>
        <taxon>Eukaryota</taxon>
        <taxon>Metazoa</taxon>
        <taxon>Ecdysozoa</taxon>
        <taxon>Nematoda</taxon>
        <taxon>Chromadorea</taxon>
        <taxon>Rhabditida</taxon>
        <taxon>Rhabditina</taxon>
        <taxon>Rhabditomorpha</taxon>
        <taxon>Strongyloidea</taxon>
        <taxon>Strongylidae</taxon>
        <taxon>Oesophagostomum</taxon>
    </lineage>
</organism>
<dbReference type="Proteomes" id="UP000053660">
    <property type="component" value="Unassembled WGS sequence"/>
</dbReference>
<dbReference type="Pfam" id="PF05699">
    <property type="entry name" value="Dimer_Tnp_hAT"/>
    <property type="match status" value="1"/>
</dbReference>
<protein>
    <submittedName>
        <fullName evidence="2">Dimerization domain protein, hAT family</fullName>
    </submittedName>
</protein>
<accession>A0A0B1S8L6</accession>
<sequence length="113" mass="13152">FVAFRKSESQEPFNNLKLEAGTKALAELEDYLCQDPSFSMEPYEFWRNDVNSAKYPLIKKLALKYLSAPGIAIECQSVFTQLECITGELRNIWEQEDLEKLLFLHHNILIYGF</sequence>
<evidence type="ECO:0000313" key="3">
    <source>
        <dbReference type="Proteomes" id="UP000053660"/>
    </source>
</evidence>
<keyword evidence="3" id="KW-1185">Reference proteome</keyword>
<proteinExistence type="predicted"/>
<dbReference type="AlphaFoldDB" id="A0A0B1S8L6"/>
<dbReference type="InterPro" id="IPR008906">
    <property type="entry name" value="HATC_C_dom"/>
</dbReference>